<dbReference type="Proteomes" id="UP000789405">
    <property type="component" value="Unassembled WGS sequence"/>
</dbReference>
<feature type="non-terminal residue" evidence="1">
    <location>
        <position position="1"/>
    </location>
</feature>
<protein>
    <submittedName>
        <fullName evidence="1">12511_t:CDS:1</fullName>
    </submittedName>
</protein>
<name>A0A9N9KG89_9GLOM</name>
<comment type="caution">
    <text evidence="1">The sequence shown here is derived from an EMBL/GenBank/DDBJ whole genome shotgun (WGS) entry which is preliminary data.</text>
</comment>
<feature type="non-terminal residue" evidence="1">
    <location>
        <position position="67"/>
    </location>
</feature>
<proteinExistence type="predicted"/>
<evidence type="ECO:0000313" key="1">
    <source>
        <dbReference type="EMBL" id="CAG8823675.1"/>
    </source>
</evidence>
<gene>
    <name evidence="1" type="ORF">DERYTH_LOCUS27547</name>
</gene>
<keyword evidence="2" id="KW-1185">Reference proteome</keyword>
<organism evidence="1 2">
    <name type="scientific">Dentiscutata erythropus</name>
    <dbReference type="NCBI Taxonomy" id="1348616"/>
    <lineage>
        <taxon>Eukaryota</taxon>
        <taxon>Fungi</taxon>
        <taxon>Fungi incertae sedis</taxon>
        <taxon>Mucoromycota</taxon>
        <taxon>Glomeromycotina</taxon>
        <taxon>Glomeromycetes</taxon>
        <taxon>Diversisporales</taxon>
        <taxon>Gigasporaceae</taxon>
        <taxon>Dentiscutata</taxon>
    </lineage>
</organism>
<dbReference type="EMBL" id="CAJVPY010063747">
    <property type="protein sequence ID" value="CAG8823675.1"/>
    <property type="molecule type" value="Genomic_DNA"/>
</dbReference>
<reference evidence="1" key="1">
    <citation type="submission" date="2021-06" db="EMBL/GenBank/DDBJ databases">
        <authorList>
            <person name="Kallberg Y."/>
            <person name="Tangrot J."/>
            <person name="Rosling A."/>
        </authorList>
    </citation>
    <scope>NUCLEOTIDE SEQUENCE</scope>
    <source>
        <strain evidence="1">MA453B</strain>
    </source>
</reference>
<dbReference type="AlphaFoldDB" id="A0A9N9KG89"/>
<sequence length="67" mass="7658">KQHKAQEYMENLYSKYNTSNTSSSSKTNTVQLTSHDYFKKALKCLFDSPGVASKLRNYLKSAEVDCE</sequence>
<evidence type="ECO:0000313" key="2">
    <source>
        <dbReference type="Proteomes" id="UP000789405"/>
    </source>
</evidence>
<accession>A0A9N9KG89</accession>